<evidence type="ECO:0000313" key="2">
    <source>
        <dbReference type="EMBL" id="RFU28822.1"/>
    </source>
</evidence>
<protein>
    <submittedName>
        <fullName evidence="2">Uncharacterized protein</fullName>
    </submittedName>
</protein>
<evidence type="ECO:0000256" key="1">
    <source>
        <dbReference type="SAM" id="MobiDB-lite"/>
    </source>
</evidence>
<gene>
    <name evidence="2" type="ORF">B7463_g7518</name>
</gene>
<name>A0A3E2H6K5_SCYLI</name>
<keyword evidence="3" id="KW-1185">Reference proteome</keyword>
<feature type="non-terminal residue" evidence="2">
    <location>
        <position position="1"/>
    </location>
</feature>
<dbReference type="AlphaFoldDB" id="A0A3E2H6K5"/>
<reference evidence="2 3" key="1">
    <citation type="submission" date="2018-05" db="EMBL/GenBank/DDBJ databases">
        <title>Draft genome sequence of Scytalidium lignicola DSM 105466, a ubiquitous saprotrophic fungus.</title>
        <authorList>
            <person name="Buettner E."/>
            <person name="Gebauer A.M."/>
            <person name="Hofrichter M."/>
            <person name="Liers C."/>
            <person name="Kellner H."/>
        </authorList>
    </citation>
    <scope>NUCLEOTIDE SEQUENCE [LARGE SCALE GENOMIC DNA]</scope>
    <source>
        <strain evidence="2 3">DSM 105466</strain>
    </source>
</reference>
<dbReference type="Proteomes" id="UP000258309">
    <property type="component" value="Unassembled WGS sequence"/>
</dbReference>
<evidence type="ECO:0000313" key="3">
    <source>
        <dbReference type="Proteomes" id="UP000258309"/>
    </source>
</evidence>
<accession>A0A3E2H6K5</accession>
<feature type="non-terminal residue" evidence="2">
    <location>
        <position position="138"/>
    </location>
</feature>
<dbReference type="EMBL" id="NCSJ02000149">
    <property type="protein sequence ID" value="RFU28822.1"/>
    <property type="molecule type" value="Genomic_DNA"/>
</dbReference>
<comment type="caution">
    <text evidence="2">The sequence shown here is derived from an EMBL/GenBank/DDBJ whole genome shotgun (WGS) entry which is preliminary data.</text>
</comment>
<sequence length="138" mass="15564">MPADVDAYNATDKHRRNARKAGLQAKKDEQLPQGRYYAPTCKDPAKTRPTSAITGKGKEQLKVPLADIPRLLADDHKDYVPLIALASALEEEEEEEEEGELTSIQIEGSLYMKSTLEFNSENPYNKAVCRFLEQYGYQ</sequence>
<feature type="region of interest" description="Disordered" evidence="1">
    <location>
        <begin position="1"/>
        <end position="52"/>
    </location>
</feature>
<organism evidence="2 3">
    <name type="scientific">Scytalidium lignicola</name>
    <name type="common">Hyphomycete</name>
    <dbReference type="NCBI Taxonomy" id="5539"/>
    <lineage>
        <taxon>Eukaryota</taxon>
        <taxon>Fungi</taxon>
        <taxon>Dikarya</taxon>
        <taxon>Ascomycota</taxon>
        <taxon>Pezizomycotina</taxon>
        <taxon>Leotiomycetes</taxon>
        <taxon>Leotiomycetes incertae sedis</taxon>
        <taxon>Scytalidium</taxon>
    </lineage>
</organism>
<proteinExistence type="predicted"/>